<feature type="domain" description="Peptidase M14" evidence="2">
    <location>
        <begin position="45"/>
        <end position="81"/>
    </location>
</feature>
<evidence type="ECO:0000259" key="2">
    <source>
        <dbReference type="Pfam" id="PF00246"/>
    </source>
</evidence>
<organism evidence="3 4">
    <name type="scientific">Kibdelosporangium philippinense</name>
    <dbReference type="NCBI Taxonomy" id="211113"/>
    <lineage>
        <taxon>Bacteria</taxon>
        <taxon>Bacillati</taxon>
        <taxon>Actinomycetota</taxon>
        <taxon>Actinomycetes</taxon>
        <taxon>Pseudonocardiales</taxon>
        <taxon>Pseudonocardiaceae</taxon>
        <taxon>Kibdelosporangium</taxon>
    </lineage>
</organism>
<dbReference type="Proteomes" id="UP001521150">
    <property type="component" value="Unassembled WGS sequence"/>
</dbReference>
<gene>
    <name evidence="3" type="ORF">LWC34_15050</name>
</gene>
<evidence type="ECO:0000256" key="1">
    <source>
        <dbReference type="SAM" id="SignalP"/>
    </source>
</evidence>
<sequence>MRQIAAAMALTAALSTGVLAAPMANATPWAEGVFRPYSGSTGLAQEMRSLADQYPTLAKLESIGKSVQGKDILVVKVTKNARTVPMAPGLALCTLARNTPGSGSPRR</sequence>
<protein>
    <recommendedName>
        <fullName evidence="2">Peptidase M14 domain-containing protein</fullName>
    </recommendedName>
</protein>
<keyword evidence="4" id="KW-1185">Reference proteome</keyword>
<dbReference type="Gene3D" id="3.40.630.10">
    <property type="entry name" value="Zn peptidases"/>
    <property type="match status" value="1"/>
</dbReference>
<keyword evidence="1" id="KW-0732">Signal</keyword>
<dbReference type="RefSeq" id="WP_233725679.1">
    <property type="nucleotide sequence ID" value="NZ_JAJVCN010000001.1"/>
</dbReference>
<dbReference type="SUPFAM" id="SSF53187">
    <property type="entry name" value="Zn-dependent exopeptidases"/>
    <property type="match status" value="1"/>
</dbReference>
<evidence type="ECO:0000313" key="3">
    <source>
        <dbReference type="EMBL" id="MCE7004141.1"/>
    </source>
</evidence>
<feature type="chain" id="PRO_5046194987" description="Peptidase M14 domain-containing protein" evidence="1">
    <location>
        <begin position="21"/>
        <end position="107"/>
    </location>
</feature>
<dbReference type="InterPro" id="IPR000834">
    <property type="entry name" value="Peptidase_M14"/>
</dbReference>
<proteinExistence type="predicted"/>
<dbReference type="EMBL" id="JAJVCN010000001">
    <property type="protein sequence ID" value="MCE7004141.1"/>
    <property type="molecule type" value="Genomic_DNA"/>
</dbReference>
<feature type="signal peptide" evidence="1">
    <location>
        <begin position="1"/>
        <end position="20"/>
    </location>
</feature>
<dbReference type="Pfam" id="PF00246">
    <property type="entry name" value="Peptidase_M14"/>
    <property type="match status" value="1"/>
</dbReference>
<comment type="caution">
    <text evidence="3">The sequence shown here is derived from an EMBL/GenBank/DDBJ whole genome shotgun (WGS) entry which is preliminary data.</text>
</comment>
<name>A0ABS8Z8D5_9PSEU</name>
<reference evidence="3 4" key="1">
    <citation type="submission" date="2021-12" db="EMBL/GenBank/DDBJ databases">
        <title>Genome sequence of Kibdelosporangium philippinense ATCC 49844.</title>
        <authorList>
            <person name="Fedorov E.A."/>
            <person name="Omeragic M."/>
            <person name="Shalygina K.F."/>
            <person name="Maclea K.S."/>
        </authorList>
    </citation>
    <scope>NUCLEOTIDE SEQUENCE [LARGE SCALE GENOMIC DNA]</scope>
    <source>
        <strain evidence="3 4">ATCC 49844</strain>
    </source>
</reference>
<evidence type="ECO:0000313" key="4">
    <source>
        <dbReference type="Proteomes" id="UP001521150"/>
    </source>
</evidence>
<accession>A0ABS8Z8D5</accession>